<feature type="transmembrane region" description="Helical" evidence="1">
    <location>
        <begin position="165"/>
        <end position="184"/>
    </location>
</feature>
<feature type="domain" description="CAAX prenyl protease 2/Lysostaphin resistance protein A-like" evidence="2">
    <location>
        <begin position="66"/>
        <end position="201"/>
    </location>
</feature>
<dbReference type="GO" id="GO:0080120">
    <property type="term" value="P:CAAX-box protein maturation"/>
    <property type="evidence" value="ECO:0007669"/>
    <property type="project" value="UniProtKB-ARBA"/>
</dbReference>
<evidence type="ECO:0000259" key="2">
    <source>
        <dbReference type="Pfam" id="PF02517"/>
    </source>
</evidence>
<feature type="transmembrane region" description="Helical" evidence="1">
    <location>
        <begin position="64"/>
        <end position="84"/>
    </location>
</feature>
<dbReference type="RefSeq" id="WP_009034838.1">
    <property type="nucleotide sequence ID" value="NZ_ALWO02000014.1"/>
</dbReference>
<organism evidence="3 4">
    <name type="scientific">Indibacter alkaliphilus (strain CCUG 57479 / KCTC 22604 / LW1)</name>
    <dbReference type="NCBI Taxonomy" id="1189612"/>
    <lineage>
        <taxon>Bacteria</taxon>
        <taxon>Pseudomonadati</taxon>
        <taxon>Bacteroidota</taxon>
        <taxon>Cytophagia</taxon>
        <taxon>Cytophagales</taxon>
        <taxon>Cyclobacteriaceae</taxon>
    </lineage>
</organism>
<dbReference type="GO" id="GO:0004175">
    <property type="term" value="F:endopeptidase activity"/>
    <property type="evidence" value="ECO:0007669"/>
    <property type="project" value="UniProtKB-ARBA"/>
</dbReference>
<feature type="transmembrane region" description="Helical" evidence="1">
    <location>
        <begin position="26"/>
        <end position="52"/>
    </location>
</feature>
<feature type="transmembrane region" description="Helical" evidence="1">
    <location>
        <begin position="96"/>
        <end position="119"/>
    </location>
</feature>
<keyword evidence="4" id="KW-1185">Reference proteome</keyword>
<dbReference type="AlphaFoldDB" id="S2EAI0"/>
<comment type="caution">
    <text evidence="3">The sequence shown here is derived from an EMBL/GenBank/DDBJ whole genome shotgun (WGS) entry which is preliminary data.</text>
</comment>
<accession>S2EAI0</accession>
<name>S2EAI0_INDAL</name>
<dbReference type="Pfam" id="PF02517">
    <property type="entry name" value="Rce1-like"/>
    <property type="match status" value="1"/>
</dbReference>
<sequence length="212" mass="24806">MTKRKLLTFALSGTIQEEEKELTLSIFLRLFFIKFYLLGLYIGLVTIVFGLGEFSNIEQRAGSSIVHTFVNFIVLAPILEELIFRNHLNLKLENMVLALLLSIILFWGDWFIVILLWYFILVGYTRIRKIFISRLLLIYSSSIIFAFAHHYQIIDWNNSGTIVDFFLKSVPQFIGGLFYCYIYFRNGVIVSMLFHAFWNLLPFLSECLRIAS</sequence>
<protein>
    <recommendedName>
        <fullName evidence="2">CAAX prenyl protease 2/Lysostaphin resistance protein A-like domain-containing protein</fullName>
    </recommendedName>
</protein>
<feature type="transmembrane region" description="Helical" evidence="1">
    <location>
        <begin position="131"/>
        <end position="153"/>
    </location>
</feature>
<dbReference type="InterPro" id="IPR003675">
    <property type="entry name" value="Rce1/LyrA-like_dom"/>
</dbReference>
<gene>
    <name evidence="3" type="ORF">A33Q_0711</name>
</gene>
<reference evidence="3 4" key="1">
    <citation type="journal article" date="2013" name="Genome Announc.">
        <title>Draft Genome Sequence of Indibacter alkaliphilus Strain LW1T, Isolated from Lonar Lake, a Haloalkaline Lake in the Buldana District of Maharashtra, India.</title>
        <authorList>
            <person name="Singh A."/>
            <person name="Kumar Jangir P."/>
            <person name="Sharma R."/>
            <person name="Singh A."/>
            <person name="Kumar Pinnaka A."/>
            <person name="Shivaji S."/>
        </authorList>
    </citation>
    <scope>NUCLEOTIDE SEQUENCE [LARGE SCALE GENOMIC DNA]</scope>
    <source>
        <strain evidence="4">CCUG 57479 / KCTC 22604 / LW1</strain>
    </source>
</reference>
<dbReference type="EMBL" id="ALWO02000014">
    <property type="protein sequence ID" value="EOZ99333.1"/>
    <property type="molecule type" value="Genomic_DNA"/>
</dbReference>
<proteinExistence type="predicted"/>
<dbReference type="OrthoDB" id="847268at2"/>
<dbReference type="Proteomes" id="UP000006073">
    <property type="component" value="Unassembled WGS sequence"/>
</dbReference>
<keyword evidence="1" id="KW-1133">Transmembrane helix</keyword>
<evidence type="ECO:0000313" key="4">
    <source>
        <dbReference type="Proteomes" id="UP000006073"/>
    </source>
</evidence>
<evidence type="ECO:0000256" key="1">
    <source>
        <dbReference type="SAM" id="Phobius"/>
    </source>
</evidence>
<keyword evidence="1" id="KW-0472">Membrane</keyword>
<evidence type="ECO:0000313" key="3">
    <source>
        <dbReference type="EMBL" id="EOZ99333.1"/>
    </source>
</evidence>
<dbReference type="STRING" id="1189612.A33Q_0711"/>
<keyword evidence="1" id="KW-0812">Transmembrane</keyword>